<name>A0A0E9PR88_ANGAN</name>
<protein>
    <submittedName>
        <fullName evidence="2">Uncharacterized protein</fullName>
    </submittedName>
</protein>
<keyword evidence="1" id="KW-0812">Transmembrane</keyword>
<keyword evidence="1" id="KW-0472">Membrane</keyword>
<evidence type="ECO:0000256" key="1">
    <source>
        <dbReference type="SAM" id="Phobius"/>
    </source>
</evidence>
<organism evidence="2">
    <name type="scientific">Anguilla anguilla</name>
    <name type="common">European freshwater eel</name>
    <name type="synonym">Muraena anguilla</name>
    <dbReference type="NCBI Taxonomy" id="7936"/>
    <lineage>
        <taxon>Eukaryota</taxon>
        <taxon>Metazoa</taxon>
        <taxon>Chordata</taxon>
        <taxon>Craniata</taxon>
        <taxon>Vertebrata</taxon>
        <taxon>Euteleostomi</taxon>
        <taxon>Actinopterygii</taxon>
        <taxon>Neopterygii</taxon>
        <taxon>Teleostei</taxon>
        <taxon>Anguilliformes</taxon>
        <taxon>Anguillidae</taxon>
        <taxon>Anguilla</taxon>
    </lineage>
</organism>
<reference evidence="2" key="1">
    <citation type="submission" date="2014-11" db="EMBL/GenBank/DDBJ databases">
        <authorList>
            <person name="Amaro Gonzalez C."/>
        </authorList>
    </citation>
    <scope>NUCLEOTIDE SEQUENCE</scope>
</reference>
<feature type="transmembrane region" description="Helical" evidence="1">
    <location>
        <begin position="7"/>
        <end position="25"/>
    </location>
</feature>
<evidence type="ECO:0000313" key="2">
    <source>
        <dbReference type="EMBL" id="JAH07024.1"/>
    </source>
</evidence>
<proteinExistence type="predicted"/>
<accession>A0A0E9PR88</accession>
<keyword evidence="1" id="KW-1133">Transmembrane helix</keyword>
<sequence length="26" mass="2951">MNVVCMCLEFALCFLVSIIDLTLVIF</sequence>
<dbReference type="EMBL" id="GBXM01101553">
    <property type="protein sequence ID" value="JAH07024.1"/>
    <property type="molecule type" value="Transcribed_RNA"/>
</dbReference>
<dbReference type="AlphaFoldDB" id="A0A0E9PR88"/>
<reference evidence="2" key="2">
    <citation type="journal article" date="2015" name="Fish Shellfish Immunol.">
        <title>Early steps in the European eel (Anguilla anguilla)-Vibrio vulnificus interaction in the gills: Role of the RtxA13 toxin.</title>
        <authorList>
            <person name="Callol A."/>
            <person name="Pajuelo D."/>
            <person name="Ebbesson L."/>
            <person name="Teles M."/>
            <person name="MacKenzie S."/>
            <person name="Amaro C."/>
        </authorList>
    </citation>
    <scope>NUCLEOTIDE SEQUENCE</scope>
</reference>